<dbReference type="AlphaFoldDB" id="A0A6A5A6J0"/>
<name>A0A6A5A6J0_APHAT</name>
<evidence type="ECO:0000313" key="2">
    <source>
        <dbReference type="Proteomes" id="UP000469452"/>
    </source>
</evidence>
<sequence>MAARGKLGTRNSVILDIPAALASSSYGSHNSSEVCFSEYYYTLVFPNTPHDLTDVAGERISFAQAKAIIRE</sequence>
<evidence type="ECO:0000313" key="1">
    <source>
        <dbReference type="EMBL" id="KAF0759162.1"/>
    </source>
</evidence>
<dbReference type="Proteomes" id="UP000469452">
    <property type="component" value="Unassembled WGS sequence"/>
</dbReference>
<dbReference type="EMBL" id="VJMI01009351">
    <property type="protein sequence ID" value="KAF0759162.1"/>
    <property type="molecule type" value="Genomic_DNA"/>
</dbReference>
<feature type="non-terminal residue" evidence="1">
    <location>
        <position position="71"/>
    </location>
</feature>
<protein>
    <submittedName>
        <fullName evidence="1">Uncharacterized protein</fullName>
    </submittedName>
</protein>
<comment type="caution">
    <text evidence="1">The sequence shown here is derived from an EMBL/GenBank/DDBJ whole genome shotgun (WGS) entry which is preliminary data.</text>
</comment>
<reference evidence="1 2" key="1">
    <citation type="submission" date="2019-06" db="EMBL/GenBank/DDBJ databases">
        <title>Genomics analysis of Aphanomyces spp. identifies a new class of oomycete effector associated with host adaptation.</title>
        <authorList>
            <person name="Gaulin E."/>
        </authorList>
    </citation>
    <scope>NUCLEOTIDE SEQUENCE [LARGE SCALE GENOMIC DNA]</scope>
    <source>
        <strain evidence="1 2">E</strain>
    </source>
</reference>
<proteinExistence type="predicted"/>
<accession>A0A6A5A6J0</accession>
<organism evidence="1 2">
    <name type="scientific">Aphanomyces astaci</name>
    <name type="common">Crayfish plague agent</name>
    <dbReference type="NCBI Taxonomy" id="112090"/>
    <lineage>
        <taxon>Eukaryota</taxon>
        <taxon>Sar</taxon>
        <taxon>Stramenopiles</taxon>
        <taxon>Oomycota</taxon>
        <taxon>Saprolegniomycetes</taxon>
        <taxon>Saprolegniales</taxon>
        <taxon>Verrucalvaceae</taxon>
        <taxon>Aphanomyces</taxon>
    </lineage>
</organism>
<gene>
    <name evidence="1" type="ORF">AaE_003742</name>
</gene>